<dbReference type="GeneID" id="25910159"/>
<evidence type="ECO:0008006" key="4">
    <source>
        <dbReference type="Google" id="ProtNLM"/>
    </source>
</evidence>
<dbReference type="PANTHER" id="PTHR12286">
    <property type="entry name" value="SACCHAROPINE DEHYDROGENASE-LIKE OXIDOREDUCTASE"/>
    <property type="match status" value="1"/>
</dbReference>
<keyword evidence="1" id="KW-1133">Transmembrane helix</keyword>
<proteinExistence type="predicted"/>
<dbReference type="GO" id="GO:0005886">
    <property type="term" value="C:plasma membrane"/>
    <property type="evidence" value="ECO:0007669"/>
    <property type="project" value="TreeGrafter"/>
</dbReference>
<gene>
    <name evidence="2" type="ORF">SARC_09655</name>
</gene>
<organism evidence="2 3">
    <name type="scientific">Sphaeroforma arctica JP610</name>
    <dbReference type="NCBI Taxonomy" id="667725"/>
    <lineage>
        <taxon>Eukaryota</taxon>
        <taxon>Ichthyosporea</taxon>
        <taxon>Ichthyophonida</taxon>
        <taxon>Sphaeroforma</taxon>
    </lineage>
</organism>
<dbReference type="InterPro" id="IPR051276">
    <property type="entry name" value="Saccharopine_DH-like_oxidrdct"/>
</dbReference>
<dbReference type="RefSeq" id="XP_014151800.1">
    <property type="nucleotide sequence ID" value="XM_014296325.1"/>
</dbReference>
<dbReference type="eggNOG" id="KOG2733">
    <property type="taxonomic scope" value="Eukaryota"/>
</dbReference>
<dbReference type="AlphaFoldDB" id="A0A0L0FPJ9"/>
<keyword evidence="1" id="KW-0472">Membrane</keyword>
<dbReference type="GO" id="GO:0009247">
    <property type="term" value="P:glycolipid biosynthetic process"/>
    <property type="evidence" value="ECO:0007669"/>
    <property type="project" value="TreeGrafter"/>
</dbReference>
<evidence type="ECO:0000256" key="1">
    <source>
        <dbReference type="SAM" id="Phobius"/>
    </source>
</evidence>
<dbReference type="Gene3D" id="3.40.50.720">
    <property type="entry name" value="NAD(P)-binding Rossmann-like Domain"/>
    <property type="match status" value="1"/>
</dbReference>
<reference evidence="2 3" key="1">
    <citation type="submission" date="2011-02" db="EMBL/GenBank/DDBJ databases">
        <title>The Genome Sequence of Sphaeroforma arctica JP610.</title>
        <authorList>
            <consortium name="The Broad Institute Genome Sequencing Platform"/>
            <person name="Russ C."/>
            <person name="Cuomo C."/>
            <person name="Young S.K."/>
            <person name="Zeng Q."/>
            <person name="Gargeya S."/>
            <person name="Alvarado L."/>
            <person name="Berlin A."/>
            <person name="Chapman S.B."/>
            <person name="Chen Z."/>
            <person name="Freedman E."/>
            <person name="Gellesch M."/>
            <person name="Goldberg J."/>
            <person name="Griggs A."/>
            <person name="Gujja S."/>
            <person name="Heilman E."/>
            <person name="Heiman D."/>
            <person name="Howarth C."/>
            <person name="Mehta T."/>
            <person name="Neiman D."/>
            <person name="Pearson M."/>
            <person name="Roberts A."/>
            <person name="Saif S."/>
            <person name="Shea T."/>
            <person name="Shenoy N."/>
            <person name="Sisk P."/>
            <person name="Stolte C."/>
            <person name="Sykes S."/>
            <person name="White J."/>
            <person name="Yandava C."/>
            <person name="Burger G."/>
            <person name="Gray M.W."/>
            <person name="Holland P.W.H."/>
            <person name="King N."/>
            <person name="Lang F.B.F."/>
            <person name="Roger A.J."/>
            <person name="Ruiz-Trillo I."/>
            <person name="Haas B."/>
            <person name="Nusbaum C."/>
            <person name="Birren B."/>
        </authorList>
    </citation>
    <scope>NUCLEOTIDE SEQUENCE [LARGE SCALE GENOMIC DNA]</scope>
    <source>
        <strain evidence="2 3">JP610</strain>
    </source>
</reference>
<dbReference type="PANTHER" id="PTHR12286:SF5">
    <property type="entry name" value="SACCHAROPINE DEHYDROGENASE-LIKE OXIDOREDUCTASE"/>
    <property type="match status" value="1"/>
</dbReference>
<dbReference type="OrthoDB" id="10268090at2759"/>
<dbReference type="Proteomes" id="UP000054560">
    <property type="component" value="Unassembled WGS sequence"/>
</dbReference>
<dbReference type="EMBL" id="KQ242606">
    <property type="protein sequence ID" value="KNC77898.1"/>
    <property type="molecule type" value="Genomic_DNA"/>
</dbReference>
<dbReference type="InterPro" id="IPR036291">
    <property type="entry name" value="NAD(P)-bd_dom_sf"/>
</dbReference>
<evidence type="ECO:0000313" key="2">
    <source>
        <dbReference type="EMBL" id="KNC77898.1"/>
    </source>
</evidence>
<accession>A0A0L0FPJ9</accession>
<protein>
    <recommendedName>
        <fullName evidence="4">Saccharopine dehydrogenase NADP binding domain-containing protein</fullName>
    </recommendedName>
</protein>
<feature type="non-terminal residue" evidence="2">
    <location>
        <position position="252"/>
    </location>
</feature>
<dbReference type="SUPFAM" id="SSF51735">
    <property type="entry name" value="NAD(P)-binding Rossmann-fold domains"/>
    <property type="match status" value="1"/>
</dbReference>
<evidence type="ECO:0000313" key="3">
    <source>
        <dbReference type="Proteomes" id="UP000054560"/>
    </source>
</evidence>
<sequence length="252" mass="26846">MASIYTTIPRAEGVEARLAKAQPYMGIPQSNLLLLVPLSLIVCLVLPLWAVFVLPICAIYVLVVVLPVQLQAYFSTFDVSADKSVAALTPVEPRTPLEDREFDVVVYGVTGHSGLLLAEYLVMQYASKGDLKIALAGRNAKKLAAAREKLAANSHPSALDLPLIIADSGNEESLEQMCMRTKVVGTTVGPFLKYGEGLVRACGRTGTGYCDLTGETAFAEIASAKYNKVAMETGARVVSFTGFDSVPADVGT</sequence>
<name>A0A0L0FPJ9_9EUKA</name>
<feature type="transmembrane region" description="Helical" evidence="1">
    <location>
        <begin position="32"/>
        <end position="65"/>
    </location>
</feature>
<keyword evidence="1" id="KW-0812">Transmembrane</keyword>
<keyword evidence="3" id="KW-1185">Reference proteome</keyword>